<keyword evidence="2" id="KW-1185">Reference proteome</keyword>
<dbReference type="PROSITE" id="PS51257">
    <property type="entry name" value="PROKAR_LIPOPROTEIN"/>
    <property type="match status" value="1"/>
</dbReference>
<evidence type="ECO:0000313" key="2">
    <source>
        <dbReference type="Proteomes" id="UP001172743"/>
    </source>
</evidence>
<gene>
    <name evidence="1" type="ORF">QYB95_05450</name>
</gene>
<protein>
    <submittedName>
        <fullName evidence="1">Uncharacterized protein</fullName>
    </submittedName>
</protein>
<reference evidence="1" key="1">
    <citation type="submission" date="2023-07" db="EMBL/GenBank/DDBJ databases">
        <title>Ureibacillus sp. isolated from freshwater well.</title>
        <authorList>
            <person name="Kirdat K."/>
            <person name="Bhatt A."/>
            <person name="Teware R."/>
            <person name="Bhavsar Y."/>
            <person name="Yadav A."/>
        </authorList>
    </citation>
    <scope>NUCLEOTIDE SEQUENCE</scope>
    <source>
        <strain evidence="1">BA0131</strain>
    </source>
</reference>
<sequence>MKIMSSYFFILLPVAFLIGCISINTNTETSEINGGNDLTSGLFSYSDSNFIYVDISKAFIKYAKESNLSYEDDQKQIKVKRTST</sequence>
<dbReference type="Proteomes" id="UP001172743">
    <property type="component" value="Unassembled WGS sequence"/>
</dbReference>
<accession>A0ABT8GNQ5</accession>
<organism evidence="1 2">
    <name type="scientific">Ureibacillus aquaedulcis</name>
    <dbReference type="NCBI Taxonomy" id="3058421"/>
    <lineage>
        <taxon>Bacteria</taxon>
        <taxon>Bacillati</taxon>
        <taxon>Bacillota</taxon>
        <taxon>Bacilli</taxon>
        <taxon>Bacillales</taxon>
        <taxon>Caryophanaceae</taxon>
        <taxon>Ureibacillus</taxon>
    </lineage>
</organism>
<evidence type="ECO:0000313" key="1">
    <source>
        <dbReference type="EMBL" id="MDN4492979.1"/>
    </source>
</evidence>
<dbReference type="EMBL" id="JAUHTQ010000003">
    <property type="protein sequence ID" value="MDN4492979.1"/>
    <property type="molecule type" value="Genomic_DNA"/>
</dbReference>
<comment type="caution">
    <text evidence="1">The sequence shown here is derived from an EMBL/GenBank/DDBJ whole genome shotgun (WGS) entry which is preliminary data.</text>
</comment>
<dbReference type="RefSeq" id="WP_301137239.1">
    <property type="nucleotide sequence ID" value="NZ_JAUHTQ010000003.1"/>
</dbReference>
<name>A0ABT8GNQ5_9BACL</name>
<proteinExistence type="predicted"/>